<keyword evidence="2 4" id="KW-0238">DNA-binding</keyword>
<dbReference type="PANTHER" id="PTHR30055:SF234">
    <property type="entry name" value="HTH-TYPE TRANSCRIPTIONAL REGULATOR BETI"/>
    <property type="match status" value="1"/>
</dbReference>
<evidence type="ECO:0000259" key="5">
    <source>
        <dbReference type="PROSITE" id="PS50977"/>
    </source>
</evidence>
<feature type="DNA-binding region" description="H-T-H motif" evidence="4">
    <location>
        <begin position="33"/>
        <end position="52"/>
    </location>
</feature>
<gene>
    <name evidence="6" type="ORF">ACFONL_15195</name>
</gene>
<evidence type="ECO:0000256" key="1">
    <source>
        <dbReference type="ARBA" id="ARBA00023015"/>
    </source>
</evidence>
<keyword evidence="3" id="KW-0804">Transcription</keyword>
<dbReference type="PANTHER" id="PTHR30055">
    <property type="entry name" value="HTH-TYPE TRANSCRIPTIONAL REGULATOR RUTR"/>
    <property type="match status" value="1"/>
</dbReference>
<evidence type="ECO:0000256" key="4">
    <source>
        <dbReference type="PROSITE-ProRule" id="PRU00335"/>
    </source>
</evidence>
<accession>A0ABV7UJF6</accession>
<evidence type="ECO:0000256" key="2">
    <source>
        <dbReference type="ARBA" id="ARBA00023125"/>
    </source>
</evidence>
<dbReference type="PROSITE" id="PS01081">
    <property type="entry name" value="HTH_TETR_1"/>
    <property type="match status" value="1"/>
</dbReference>
<dbReference type="SUPFAM" id="SSF46689">
    <property type="entry name" value="Homeodomain-like"/>
    <property type="match status" value="1"/>
</dbReference>
<keyword evidence="7" id="KW-1185">Reference proteome</keyword>
<dbReference type="PRINTS" id="PR00455">
    <property type="entry name" value="HTHTETR"/>
</dbReference>
<dbReference type="InterPro" id="IPR023772">
    <property type="entry name" value="DNA-bd_HTH_TetR-type_CS"/>
</dbReference>
<evidence type="ECO:0000313" key="6">
    <source>
        <dbReference type="EMBL" id="MFC3638691.1"/>
    </source>
</evidence>
<dbReference type="Proteomes" id="UP001595704">
    <property type="component" value="Unassembled WGS sequence"/>
</dbReference>
<keyword evidence="1" id="KW-0805">Transcription regulation</keyword>
<dbReference type="Pfam" id="PF00440">
    <property type="entry name" value="TetR_N"/>
    <property type="match status" value="1"/>
</dbReference>
<name>A0ABV7UJF6_9HYPH</name>
<organism evidence="6 7">
    <name type="scientific">Camelimonas fluminis</name>
    <dbReference type="NCBI Taxonomy" id="1576911"/>
    <lineage>
        <taxon>Bacteria</taxon>
        <taxon>Pseudomonadati</taxon>
        <taxon>Pseudomonadota</taxon>
        <taxon>Alphaproteobacteria</taxon>
        <taxon>Hyphomicrobiales</taxon>
        <taxon>Chelatococcaceae</taxon>
        <taxon>Camelimonas</taxon>
    </lineage>
</organism>
<dbReference type="RefSeq" id="WP_244643014.1">
    <property type="nucleotide sequence ID" value="NZ_BNCG01000006.1"/>
</dbReference>
<dbReference type="InterPro" id="IPR009057">
    <property type="entry name" value="Homeodomain-like_sf"/>
</dbReference>
<evidence type="ECO:0000256" key="3">
    <source>
        <dbReference type="ARBA" id="ARBA00023163"/>
    </source>
</evidence>
<comment type="caution">
    <text evidence="6">The sequence shown here is derived from an EMBL/GenBank/DDBJ whole genome shotgun (WGS) entry which is preliminary data.</text>
</comment>
<evidence type="ECO:0000313" key="7">
    <source>
        <dbReference type="Proteomes" id="UP001595704"/>
    </source>
</evidence>
<dbReference type="InterPro" id="IPR001647">
    <property type="entry name" value="HTH_TetR"/>
</dbReference>
<dbReference type="Gene3D" id="1.10.357.10">
    <property type="entry name" value="Tetracycline Repressor, domain 2"/>
    <property type="match status" value="1"/>
</dbReference>
<dbReference type="EMBL" id="JBHRYC010000077">
    <property type="protein sequence ID" value="MFC3638691.1"/>
    <property type="molecule type" value="Genomic_DNA"/>
</dbReference>
<feature type="domain" description="HTH tetR-type" evidence="5">
    <location>
        <begin position="10"/>
        <end position="70"/>
    </location>
</feature>
<proteinExistence type="predicted"/>
<dbReference type="PROSITE" id="PS50977">
    <property type="entry name" value="HTH_TETR_2"/>
    <property type="match status" value="1"/>
</dbReference>
<dbReference type="InterPro" id="IPR050109">
    <property type="entry name" value="HTH-type_TetR-like_transc_reg"/>
</dbReference>
<sequence length="193" mass="19526">MRRSNEARSGAMQAALLAAGREIFVSEGFAAATTPAIVALAGVTRGALYHHFADKTALFEAIIKAEAGAVATAIDAATAACDDPLEALRTGGRAFLQAMTAPGRARLLLVDGPAVLGPEAMAAIDAASGGGALRDGLIEAMARGLLRSLPADETAQALSAGYDRAALAIAGGADVDVWITVMDALLEGLANRR</sequence>
<protein>
    <submittedName>
        <fullName evidence="6">TetR/AcrR family transcriptional regulator</fullName>
    </submittedName>
</protein>
<dbReference type="Pfam" id="PF21351">
    <property type="entry name" value="TetR_C_41"/>
    <property type="match status" value="1"/>
</dbReference>
<dbReference type="InterPro" id="IPR049484">
    <property type="entry name" value="Rv0078-like_C"/>
</dbReference>
<reference evidence="7" key="1">
    <citation type="journal article" date="2019" name="Int. J. Syst. Evol. Microbiol.">
        <title>The Global Catalogue of Microorganisms (GCM) 10K type strain sequencing project: providing services to taxonomists for standard genome sequencing and annotation.</title>
        <authorList>
            <consortium name="The Broad Institute Genomics Platform"/>
            <consortium name="The Broad Institute Genome Sequencing Center for Infectious Disease"/>
            <person name="Wu L."/>
            <person name="Ma J."/>
        </authorList>
    </citation>
    <scope>NUCLEOTIDE SEQUENCE [LARGE SCALE GENOMIC DNA]</scope>
    <source>
        <strain evidence="7">KCTC 42282</strain>
    </source>
</reference>